<dbReference type="Gene3D" id="3.10.580.10">
    <property type="entry name" value="CBS-domain"/>
    <property type="match status" value="1"/>
</dbReference>
<dbReference type="InterPro" id="IPR046342">
    <property type="entry name" value="CBS_dom_sf"/>
</dbReference>
<dbReference type="SUPFAM" id="SSF54631">
    <property type="entry name" value="CBS-domain pair"/>
    <property type="match status" value="1"/>
</dbReference>
<keyword evidence="8" id="KW-0129">CBS domain</keyword>
<dbReference type="EMBL" id="MRCA01000002">
    <property type="protein sequence ID" value="OKH15726.1"/>
    <property type="molecule type" value="Genomic_DNA"/>
</dbReference>
<feature type="transmembrane region" description="Helical" evidence="9">
    <location>
        <begin position="306"/>
        <end position="333"/>
    </location>
</feature>
<dbReference type="SMART" id="SM00924">
    <property type="entry name" value="MgtE_N"/>
    <property type="match status" value="1"/>
</dbReference>
<evidence type="ECO:0000256" key="4">
    <source>
        <dbReference type="ARBA" id="ARBA00022692"/>
    </source>
</evidence>
<accession>A0A1U7H3N5</accession>
<evidence type="ECO:0000256" key="3">
    <source>
        <dbReference type="ARBA" id="ARBA00022448"/>
    </source>
</evidence>
<dbReference type="Pfam" id="PF01769">
    <property type="entry name" value="MgtE"/>
    <property type="match status" value="1"/>
</dbReference>
<dbReference type="AlphaFoldDB" id="A0A1U7H3N5"/>
<keyword evidence="6 9" id="KW-1133">Transmembrane helix</keyword>
<comment type="similarity">
    <text evidence="2 9">Belongs to the SLC41A transporter family.</text>
</comment>
<keyword evidence="9" id="KW-0479">Metal-binding</keyword>
<feature type="transmembrane region" description="Helical" evidence="9">
    <location>
        <begin position="280"/>
        <end position="300"/>
    </location>
</feature>
<feature type="transmembrane region" description="Helical" evidence="9">
    <location>
        <begin position="417"/>
        <end position="447"/>
    </location>
</feature>
<feature type="transmembrane region" description="Helical" evidence="9">
    <location>
        <begin position="382"/>
        <end position="405"/>
    </location>
</feature>
<keyword evidence="4 9" id="KW-0812">Transmembrane</keyword>
<keyword evidence="9" id="KW-1003">Cell membrane</keyword>
<dbReference type="GO" id="GO:0046872">
    <property type="term" value="F:metal ion binding"/>
    <property type="evidence" value="ECO:0007669"/>
    <property type="project" value="UniProtKB-KW"/>
</dbReference>
<comment type="subunit">
    <text evidence="9">Homodimer.</text>
</comment>
<comment type="subcellular location">
    <subcellularLocation>
        <location evidence="9">Cell membrane</location>
        <topology evidence="9">Multi-pass membrane protein</topology>
    </subcellularLocation>
    <subcellularLocation>
        <location evidence="1">Membrane</location>
        <topology evidence="1">Multi-pass membrane protein</topology>
    </subcellularLocation>
</comment>
<dbReference type="Gene3D" id="1.10.357.20">
    <property type="entry name" value="SLC41 divalent cation transporters, integral membrane domain"/>
    <property type="match status" value="1"/>
</dbReference>
<dbReference type="NCBIfam" id="TIGR00400">
    <property type="entry name" value="mgtE"/>
    <property type="match status" value="1"/>
</dbReference>
<organism evidence="11 12">
    <name type="scientific">Fischerella major NIES-592</name>
    <dbReference type="NCBI Taxonomy" id="210994"/>
    <lineage>
        <taxon>Bacteria</taxon>
        <taxon>Bacillati</taxon>
        <taxon>Cyanobacteriota</taxon>
        <taxon>Cyanophyceae</taxon>
        <taxon>Nostocales</taxon>
        <taxon>Hapalosiphonaceae</taxon>
        <taxon>Fischerella</taxon>
    </lineage>
</organism>
<dbReference type="InterPro" id="IPR006669">
    <property type="entry name" value="MgtE_transporter"/>
</dbReference>
<dbReference type="PROSITE" id="PS51371">
    <property type="entry name" value="CBS"/>
    <property type="match status" value="2"/>
</dbReference>
<dbReference type="Pfam" id="PF03448">
    <property type="entry name" value="MgtE_N"/>
    <property type="match status" value="1"/>
</dbReference>
<evidence type="ECO:0000256" key="9">
    <source>
        <dbReference type="RuleBase" id="RU362011"/>
    </source>
</evidence>
<evidence type="ECO:0000256" key="8">
    <source>
        <dbReference type="PROSITE-ProRule" id="PRU00703"/>
    </source>
</evidence>
<proteinExistence type="inferred from homology"/>
<dbReference type="PANTHER" id="PTHR43773:SF1">
    <property type="entry name" value="MAGNESIUM TRANSPORTER MGTE"/>
    <property type="match status" value="1"/>
</dbReference>
<keyword evidence="12" id="KW-1185">Reference proteome</keyword>
<gene>
    <name evidence="11" type="ORF">NIES592_06555</name>
</gene>
<evidence type="ECO:0000313" key="12">
    <source>
        <dbReference type="Proteomes" id="UP000186391"/>
    </source>
</evidence>
<dbReference type="InterPro" id="IPR038076">
    <property type="entry name" value="MgtE_N_sf"/>
</dbReference>
<dbReference type="GO" id="GO:0015095">
    <property type="term" value="F:magnesium ion transmembrane transporter activity"/>
    <property type="evidence" value="ECO:0007669"/>
    <property type="project" value="UniProtKB-UniRule"/>
</dbReference>
<dbReference type="Gene3D" id="1.25.60.10">
    <property type="entry name" value="MgtE N-terminal domain-like"/>
    <property type="match status" value="1"/>
</dbReference>
<reference evidence="11 12" key="1">
    <citation type="submission" date="2016-11" db="EMBL/GenBank/DDBJ databases">
        <title>Draft Genome Sequences of Nine Cyanobacterial Strains from Diverse Habitats.</title>
        <authorList>
            <person name="Zhu T."/>
            <person name="Hou S."/>
            <person name="Lu X."/>
            <person name="Hess W.R."/>
        </authorList>
    </citation>
    <scope>NUCLEOTIDE SEQUENCE [LARGE SCALE GENOMIC DNA]</scope>
    <source>
        <strain evidence="11 12">NIES-592</strain>
    </source>
</reference>
<dbReference type="SUPFAM" id="SSF158791">
    <property type="entry name" value="MgtE N-terminal domain-like"/>
    <property type="match status" value="1"/>
</dbReference>
<dbReference type="InterPro" id="IPR006668">
    <property type="entry name" value="Mg_transptr_MgtE_intracell_dom"/>
</dbReference>
<dbReference type="RefSeq" id="WP_073555247.1">
    <property type="nucleotide sequence ID" value="NZ_MRCA01000002.1"/>
</dbReference>
<feature type="domain" description="CBS" evidence="10">
    <location>
        <begin position="192"/>
        <end position="253"/>
    </location>
</feature>
<comment type="caution">
    <text evidence="11">The sequence shown here is derived from an EMBL/GenBank/DDBJ whole genome shotgun (WGS) entry which is preliminary data.</text>
</comment>
<keyword evidence="3 9" id="KW-0813">Transport</keyword>
<comment type="function">
    <text evidence="9">Acts as a magnesium transporter.</text>
</comment>
<dbReference type="InterPro" id="IPR006667">
    <property type="entry name" value="SLC41_membr_dom"/>
</dbReference>
<evidence type="ECO:0000259" key="10">
    <source>
        <dbReference type="PROSITE" id="PS51371"/>
    </source>
</evidence>
<evidence type="ECO:0000313" key="11">
    <source>
        <dbReference type="EMBL" id="OKH15726.1"/>
    </source>
</evidence>
<evidence type="ECO:0000256" key="2">
    <source>
        <dbReference type="ARBA" id="ARBA00009749"/>
    </source>
</evidence>
<dbReference type="GO" id="GO:0005886">
    <property type="term" value="C:plasma membrane"/>
    <property type="evidence" value="ECO:0007669"/>
    <property type="project" value="UniProtKB-SubCell"/>
</dbReference>
<dbReference type="OrthoDB" id="9790355at2"/>
<sequence>MLVQDVRNCVIDVADLNQLKWDLNRLQAVDVGEYITQLPSKQRAIAFRLLNKHQATDVFEYLPPDVQEELINSLHDVQVVQIVENMSPDDRAELFDELPAKVVKRLLQQLSPEQRQVTATILGYPEGTAGRVMTTEYVRLREGLTVGEALSKIRRQDEDKETIYYAYVTDDNRKLVSVVSLRQLLFTFPDVLIRDIAGDRVVKVKTETPQEEVARVMKRYDLIALPVVDREDRLVGIITIDDVVDIIEEEATEDIQKLAGVSGGDEATLSSPLVTLKKRLPWLFGVMLLYIGASSAIAPFQSTISMVPVLAVIMPLFSNTGGTVGIQALTVTIRGLGVGEVTPKDTLKLLRKELTAGVGTALALGLTMICLSLIWAPPEERWVSLIAGTVMAINTLVAVTLGTLLPMVLKRLKLDPALVSGPLVTTMLDAIGFVIFLTLISTALRIFHLK</sequence>
<keyword evidence="5 9" id="KW-0460">Magnesium</keyword>
<dbReference type="CDD" id="cd04606">
    <property type="entry name" value="CBS_pair_Mg_transporter"/>
    <property type="match status" value="1"/>
</dbReference>
<feature type="domain" description="CBS" evidence="10">
    <location>
        <begin position="133"/>
        <end position="185"/>
    </location>
</feature>
<name>A0A1U7H3N5_9CYAN</name>
<evidence type="ECO:0000256" key="7">
    <source>
        <dbReference type="ARBA" id="ARBA00023136"/>
    </source>
</evidence>
<keyword evidence="7 9" id="KW-0472">Membrane</keyword>
<dbReference type="Pfam" id="PF00571">
    <property type="entry name" value="CBS"/>
    <property type="match status" value="2"/>
</dbReference>
<feature type="transmembrane region" description="Helical" evidence="9">
    <location>
        <begin position="354"/>
        <end position="376"/>
    </location>
</feature>
<dbReference type="InterPro" id="IPR000644">
    <property type="entry name" value="CBS_dom"/>
</dbReference>
<protein>
    <recommendedName>
        <fullName evidence="9">Magnesium transporter MgtE</fullName>
    </recommendedName>
</protein>
<dbReference type="PANTHER" id="PTHR43773">
    <property type="entry name" value="MAGNESIUM TRANSPORTER MGTE"/>
    <property type="match status" value="1"/>
</dbReference>
<dbReference type="Proteomes" id="UP000186391">
    <property type="component" value="Unassembled WGS sequence"/>
</dbReference>
<dbReference type="SMART" id="SM00116">
    <property type="entry name" value="CBS"/>
    <property type="match status" value="2"/>
</dbReference>
<evidence type="ECO:0000256" key="5">
    <source>
        <dbReference type="ARBA" id="ARBA00022842"/>
    </source>
</evidence>
<dbReference type="InterPro" id="IPR036739">
    <property type="entry name" value="SLC41_membr_dom_sf"/>
</dbReference>
<evidence type="ECO:0000256" key="1">
    <source>
        <dbReference type="ARBA" id="ARBA00004141"/>
    </source>
</evidence>
<dbReference type="SUPFAM" id="SSF161093">
    <property type="entry name" value="MgtE membrane domain-like"/>
    <property type="match status" value="1"/>
</dbReference>
<evidence type="ECO:0000256" key="6">
    <source>
        <dbReference type="ARBA" id="ARBA00022989"/>
    </source>
</evidence>